<dbReference type="InterPro" id="IPR014710">
    <property type="entry name" value="RmlC-like_jellyroll"/>
</dbReference>
<dbReference type="InterPro" id="IPR012864">
    <property type="entry name" value="PCO/ADO"/>
</dbReference>
<evidence type="ECO:0000313" key="4">
    <source>
        <dbReference type="EMBL" id="KOO33837.1"/>
    </source>
</evidence>
<dbReference type="CDD" id="cd20289">
    <property type="entry name" value="cupin_ADO"/>
    <property type="match status" value="1"/>
</dbReference>
<proteinExistence type="predicted"/>
<comment type="caution">
    <text evidence="4">The sequence shown here is derived from an EMBL/GenBank/DDBJ whole genome shotgun (WGS) entry which is preliminary data.</text>
</comment>
<keyword evidence="1" id="KW-0479">Metal-binding</keyword>
<dbReference type="PANTHER" id="PTHR22966">
    <property type="entry name" value="2-AMINOETHANETHIOL DIOXYGENASE"/>
    <property type="match status" value="1"/>
</dbReference>
<evidence type="ECO:0000256" key="3">
    <source>
        <dbReference type="ARBA" id="ARBA00023004"/>
    </source>
</evidence>
<keyword evidence="2" id="KW-0560">Oxidoreductase</keyword>
<keyword evidence="5" id="KW-1185">Reference proteome</keyword>
<dbReference type="Gene3D" id="2.60.120.10">
    <property type="entry name" value="Jelly Rolls"/>
    <property type="match status" value="1"/>
</dbReference>
<accession>A0A0M0K5E7</accession>
<dbReference type="Proteomes" id="UP000037460">
    <property type="component" value="Unassembled WGS sequence"/>
</dbReference>
<sequence>MDELTAEDLGVTTAGLTPGGPVGYHHVYADQDISVGIFVLPAGSAIPLHDHPGMSVLSKVLFGKLEVTSFDRPLPSASPSPPPPKFGGPFTLFGGRGASQQLQCAAPVRHTVVAPCPTLRLDPVRGNIHEFVAVEHTAIFDVLTPPYDDRSGRSCHYYEVEAPGAVLDAQPLDSVQLREIGWPPSLRVVNRPYRGPQVSPN</sequence>
<dbReference type="GO" id="GO:0016702">
    <property type="term" value="F:oxidoreductase activity, acting on single donors with incorporation of molecular oxygen, incorporation of two atoms of oxygen"/>
    <property type="evidence" value="ECO:0007669"/>
    <property type="project" value="InterPro"/>
</dbReference>
<protein>
    <submittedName>
        <fullName evidence="4">2-aminoethanethiol dioxygenase</fullName>
    </submittedName>
</protein>
<reference evidence="5" key="1">
    <citation type="journal article" date="2015" name="PLoS Genet.">
        <title>Genome Sequence and Transcriptome Analyses of Chrysochromulina tobin: Metabolic Tools for Enhanced Algal Fitness in the Prominent Order Prymnesiales (Haptophyceae).</title>
        <authorList>
            <person name="Hovde B.T."/>
            <person name="Deodato C.R."/>
            <person name="Hunsperger H.M."/>
            <person name="Ryken S.A."/>
            <person name="Yost W."/>
            <person name="Jha R.K."/>
            <person name="Patterson J."/>
            <person name="Monnat R.J. Jr."/>
            <person name="Barlow S.B."/>
            <person name="Starkenburg S.R."/>
            <person name="Cattolico R.A."/>
        </authorList>
    </citation>
    <scope>NUCLEOTIDE SEQUENCE</scope>
    <source>
        <strain evidence="5">CCMP291</strain>
    </source>
</reference>
<evidence type="ECO:0000256" key="2">
    <source>
        <dbReference type="ARBA" id="ARBA00023002"/>
    </source>
</evidence>
<gene>
    <name evidence="4" type="ORF">Ctob_007789</name>
</gene>
<dbReference type="Pfam" id="PF07847">
    <property type="entry name" value="PCO_ADO"/>
    <property type="match status" value="1"/>
</dbReference>
<keyword evidence="4" id="KW-0223">Dioxygenase</keyword>
<dbReference type="InterPro" id="IPR011051">
    <property type="entry name" value="RmlC_Cupin_sf"/>
</dbReference>
<evidence type="ECO:0000256" key="1">
    <source>
        <dbReference type="ARBA" id="ARBA00022723"/>
    </source>
</evidence>
<dbReference type="SUPFAM" id="SSF51182">
    <property type="entry name" value="RmlC-like cupins"/>
    <property type="match status" value="1"/>
</dbReference>
<keyword evidence="3" id="KW-0408">Iron</keyword>
<dbReference type="AlphaFoldDB" id="A0A0M0K5E7"/>
<organism evidence="4 5">
    <name type="scientific">Chrysochromulina tobinii</name>
    <dbReference type="NCBI Taxonomy" id="1460289"/>
    <lineage>
        <taxon>Eukaryota</taxon>
        <taxon>Haptista</taxon>
        <taxon>Haptophyta</taxon>
        <taxon>Prymnesiophyceae</taxon>
        <taxon>Prymnesiales</taxon>
        <taxon>Chrysochromulinaceae</taxon>
        <taxon>Chrysochromulina</taxon>
    </lineage>
</organism>
<dbReference type="PANTHER" id="PTHR22966:SF61">
    <property type="entry name" value="2-AMINOETHANETHIOL DIOXYGENASE"/>
    <property type="match status" value="1"/>
</dbReference>
<dbReference type="OrthoDB" id="271433at2759"/>
<name>A0A0M0K5E7_9EUKA</name>
<dbReference type="EMBL" id="JWZX01001411">
    <property type="protein sequence ID" value="KOO33837.1"/>
    <property type="molecule type" value="Genomic_DNA"/>
</dbReference>
<dbReference type="GO" id="GO:0046872">
    <property type="term" value="F:metal ion binding"/>
    <property type="evidence" value="ECO:0007669"/>
    <property type="project" value="UniProtKB-KW"/>
</dbReference>
<evidence type="ECO:0000313" key="5">
    <source>
        <dbReference type="Proteomes" id="UP000037460"/>
    </source>
</evidence>